<protein>
    <submittedName>
        <fullName evidence="1">Uncharacterized protein</fullName>
    </submittedName>
</protein>
<accession>A0A0F9RH88</accession>
<comment type="caution">
    <text evidence="1">The sequence shown here is derived from an EMBL/GenBank/DDBJ whole genome shotgun (WGS) entry which is preliminary data.</text>
</comment>
<name>A0A0F9RH88_9ZZZZ</name>
<evidence type="ECO:0000313" key="1">
    <source>
        <dbReference type="EMBL" id="KKN55830.1"/>
    </source>
</evidence>
<dbReference type="AlphaFoldDB" id="A0A0F9RH88"/>
<dbReference type="EMBL" id="LAZR01000869">
    <property type="protein sequence ID" value="KKN55830.1"/>
    <property type="molecule type" value="Genomic_DNA"/>
</dbReference>
<reference evidence="1" key="1">
    <citation type="journal article" date="2015" name="Nature">
        <title>Complex archaea that bridge the gap between prokaryotes and eukaryotes.</title>
        <authorList>
            <person name="Spang A."/>
            <person name="Saw J.H."/>
            <person name="Jorgensen S.L."/>
            <person name="Zaremba-Niedzwiedzka K."/>
            <person name="Martijn J."/>
            <person name="Lind A.E."/>
            <person name="van Eijk R."/>
            <person name="Schleper C."/>
            <person name="Guy L."/>
            <person name="Ettema T.J."/>
        </authorList>
    </citation>
    <scope>NUCLEOTIDE SEQUENCE</scope>
</reference>
<proteinExistence type="predicted"/>
<organism evidence="1">
    <name type="scientific">marine sediment metagenome</name>
    <dbReference type="NCBI Taxonomy" id="412755"/>
    <lineage>
        <taxon>unclassified sequences</taxon>
        <taxon>metagenomes</taxon>
        <taxon>ecological metagenomes</taxon>
    </lineage>
</organism>
<gene>
    <name evidence="1" type="ORF">LCGC14_0578210</name>
</gene>
<sequence>MVTKARIIESETPEVVVIPKITAKDLMVELENGDIDVEQYNILVKNLPKLNEQFANNMVEYWNHHFNHAINTILLNEEA</sequence>